<dbReference type="GO" id="GO:0005681">
    <property type="term" value="C:spliceosomal complex"/>
    <property type="evidence" value="ECO:0007669"/>
    <property type="project" value="UniProtKB-KW"/>
</dbReference>
<dbReference type="InterPro" id="IPR016024">
    <property type="entry name" value="ARM-type_fold"/>
</dbReference>
<dbReference type="InterPro" id="IPR011989">
    <property type="entry name" value="ARM-like"/>
</dbReference>
<reference evidence="3 4" key="1">
    <citation type="submission" date="2024-01" db="EMBL/GenBank/DDBJ databases">
        <title>The complete chloroplast genome sequence of Lithospermum erythrorhizon: insights into the phylogenetic relationship among Boraginaceae species and the maternal lineages of purple gromwells.</title>
        <authorList>
            <person name="Okada T."/>
            <person name="Watanabe K."/>
        </authorList>
    </citation>
    <scope>NUCLEOTIDE SEQUENCE [LARGE SCALE GENOMIC DNA]</scope>
</reference>
<gene>
    <name evidence="3" type="ORF">LIER_36633</name>
</gene>
<protein>
    <submittedName>
        <fullName evidence="3">RNA splicing factor</fullName>
    </submittedName>
</protein>
<keyword evidence="2" id="KW-0747">Spliceosome</keyword>
<dbReference type="PANTHER" id="PTHR12097">
    <property type="entry name" value="SPLICING FACTOR 3B, SUBUNIT 1-RELATED"/>
    <property type="match status" value="1"/>
</dbReference>
<evidence type="ECO:0000256" key="2">
    <source>
        <dbReference type="ARBA" id="ARBA00022728"/>
    </source>
</evidence>
<keyword evidence="2" id="KW-0507">mRNA processing</keyword>
<dbReference type="GO" id="GO:0003729">
    <property type="term" value="F:mRNA binding"/>
    <property type="evidence" value="ECO:0007669"/>
    <property type="project" value="InterPro"/>
</dbReference>
<dbReference type="Proteomes" id="UP001454036">
    <property type="component" value="Unassembled WGS sequence"/>
</dbReference>
<accession>A0AAV3PD93</accession>
<dbReference type="EMBL" id="BAABME010016919">
    <property type="protein sequence ID" value="GAA0148002.1"/>
    <property type="molecule type" value="Genomic_DNA"/>
</dbReference>
<proteinExistence type="inferred from homology"/>
<evidence type="ECO:0000313" key="4">
    <source>
        <dbReference type="Proteomes" id="UP001454036"/>
    </source>
</evidence>
<name>A0AAV3PD93_LITER</name>
<comment type="caution">
    <text evidence="3">The sequence shown here is derived from an EMBL/GenBank/DDBJ whole genome shotgun (WGS) entry which is preliminary data.</text>
</comment>
<dbReference type="GO" id="GO:0000245">
    <property type="term" value="P:spliceosomal complex assembly"/>
    <property type="evidence" value="ECO:0007669"/>
    <property type="project" value="InterPro"/>
</dbReference>
<evidence type="ECO:0000313" key="3">
    <source>
        <dbReference type="EMBL" id="GAA0148002.1"/>
    </source>
</evidence>
<dbReference type="SUPFAM" id="SSF48371">
    <property type="entry name" value="ARM repeat"/>
    <property type="match status" value="1"/>
</dbReference>
<evidence type="ECO:0000256" key="1">
    <source>
        <dbReference type="ARBA" id="ARBA00005754"/>
    </source>
</evidence>
<dbReference type="Gene3D" id="1.25.10.10">
    <property type="entry name" value="Leucine-rich Repeat Variant"/>
    <property type="match status" value="1"/>
</dbReference>
<keyword evidence="2" id="KW-0508">mRNA splicing</keyword>
<organism evidence="3 4">
    <name type="scientific">Lithospermum erythrorhizon</name>
    <name type="common">Purple gromwell</name>
    <name type="synonym">Lithospermum officinale var. erythrorhizon</name>
    <dbReference type="NCBI Taxonomy" id="34254"/>
    <lineage>
        <taxon>Eukaryota</taxon>
        <taxon>Viridiplantae</taxon>
        <taxon>Streptophyta</taxon>
        <taxon>Embryophyta</taxon>
        <taxon>Tracheophyta</taxon>
        <taxon>Spermatophyta</taxon>
        <taxon>Magnoliopsida</taxon>
        <taxon>eudicotyledons</taxon>
        <taxon>Gunneridae</taxon>
        <taxon>Pentapetalae</taxon>
        <taxon>asterids</taxon>
        <taxon>lamiids</taxon>
        <taxon>Boraginales</taxon>
        <taxon>Boraginaceae</taxon>
        <taxon>Boraginoideae</taxon>
        <taxon>Lithospermeae</taxon>
        <taxon>Lithospermum</taxon>
    </lineage>
</organism>
<dbReference type="InterPro" id="IPR038737">
    <property type="entry name" value="SF3b_su1-like"/>
</dbReference>
<sequence length="155" mass="17528">MQHQNCRDLLLQRLSDRGQQFDVPKEMPGGLHLSSQKKEGREIISNLSSLYAFQEQTSDDANVMLNGFSAVVNSLGQRVKPYLPQICGTIKWSLNNKSSKVRQQAADLISRIAVVMKQCGEEQLMGHLGVVLYEYLGEEYHFWDLFLGLSNPLLT</sequence>
<keyword evidence="4" id="KW-1185">Reference proteome</keyword>
<dbReference type="AlphaFoldDB" id="A0AAV3PD93"/>
<comment type="similarity">
    <text evidence="1">Belongs to the SF3B1 family.</text>
</comment>